<organism evidence="1 2">
    <name type="scientific">Carboxylicivirga marina</name>
    <dbReference type="NCBI Taxonomy" id="2800988"/>
    <lineage>
        <taxon>Bacteria</taxon>
        <taxon>Pseudomonadati</taxon>
        <taxon>Bacteroidota</taxon>
        <taxon>Bacteroidia</taxon>
        <taxon>Marinilabiliales</taxon>
        <taxon>Marinilabiliaceae</taxon>
        <taxon>Carboxylicivirga</taxon>
    </lineage>
</organism>
<dbReference type="EMBL" id="JAENRR010000075">
    <property type="protein sequence ID" value="MBK3519543.1"/>
    <property type="molecule type" value="Genomic_DNA"/>
</dbReference>
<evidence type="ECO:0000313" key="2">
    <source>
        <dbReference type="Proteomes" id="UP000605676"/>
    </source>
</evidence>
<gene>
    <name evidence="1" type="ORF">JIV24_19520</name>
</gene>
<keyword evidence="2" id="KW-1185">Reference proteome</keyword>
<evidence type="ECO:0000313" key="1">
    <source>
        <dbReference type="EMBL" id="MBK3519543.1"/>
    </source>
</evidence>
<evidence type="ECO:0008006" key="3">
    <source>
        <dbReference type="Google" id="ProtNLM"/>
    </source>
</evidence>
<comment type="caution">
    <text evidence="1">The sequence shown here is derived from an EMBL/GenBank/DDBJ whole genome shotgun (WGS) entry which is preliminary data.</text>
</comment>
<dbReference type="RefSeq" id="WP_200466762.1">
    <property type="nucleotide sequence ID" value="NZ_JAENRR010000075.1"/>
</dbReference>
<name>A0ABS1HPC8_9BACT</name>
<proteinExistence type="predicted"/>
<protein>
    <recommendedName>
        <fullName evidence="3">Initiator Rep protein domain-containing protein</fullName>
    </recommendedName>
</protein>
<dbReference type="Proteomes" id="UP000605676">
    <property type="component" value="Unassembled WGS sequence"/>
</dbReference>
<reference evidence="1 2" key="1">
    <citation type="submission" date="2021-01" db="EMBL/GenBank/DDBJ databases">
        <title>Carboxyliciviraga sp.nov., isolated from coastal sediments.</title>
        <authorList>
            <person name="Lu D."/>
            <person name="Zhang T."/>
        </authorList>
    </citation>
    <scope>NUCLEOTIDE SEQUENCE [LARGE SCALE GENOMIC DNA]</scope>
    <source>
        <strain evidence="1 2">N1Y132</strain>
    </source>
</reference>
<accession>A0ABS1HPC8</accession>
<sequence>MAQNKRRKKAPLQQCSKKEYFRKVFQAADSMQLDVDDFTSEEKQLLYHTRPKLHQVVNPDKTISPTKLNRFKILIRELNNKIRTAEGISFKTIDFIYVYAFMNAKVIYLVNQYPDDQKANKRLYEEQCEMLNDFYMCYATDIFCTIIRYSNPTKAYYSAHVEENYTNQYNQSLELTPKICAVPIRKKKYKIKGQIRTIYQMGKMYGNNQFEWISVNYRNPDLNISSVAPKLNLYIQTHAIKRMSERLDITDEQSINFFLWKNTCDNFEIIKHKNTLLAPVKIYDIKIGYFVVEPIDDMLIIKTFLFITHNCTPEGDKLKGLTGLGKNDISYWKIDRLSTFVNLDEEKYPKLMQLFTDAGMQDLAQLKNKYFDIESIQDANLDSLREYLKNSHQYKNAKEEDVVIHA</sequence>